<keyword evidence="2" id="KW-0813">Transport</keyword>
<dbReference type="PROSITE" id="PS00211">
    <property type="entry name" value="ABC_TRANSPORTER_1"/>
    <property type="match status" value="1"/>
</dbReference>
<evidence type="ECO:0000256" key="1">
    <source>
        <dbReference type="ARBA" id="ARBA00005417"/>
    </source>
</evidence>
<dbReference type="EMBL" id="LT630287">
    <property type="protein sequence ID" value="SFV41660.1"/>
    <property type="molecule type" value="Genomic_DNA"/>
</dbReference>
<dbReference type="SMART" id="SM00382">
    <property type="entry name" value="AAA"/>
    <property type="match status" value="1"/>
</dbReference>
<dbReference type="RefSeq" id="WP_029605685.1">
    <property type="nucleotide sequence ID" value="NZ_JQBK01000045.1"/>
</dbReference>
<evidence type="ECO:0000313" key="9">
    <source>
        <dbReference type="Proteomes" id="UP000190935"/>
    </source>
</evidence>
<reference evidence="7" key="3">
    <citation type="submission" date="2016-11" db="EMBL/GenBank/DDBJ databases">
        <authorList>
            <person name="Jaros S."/>
            <person name="Januszkiewicz K."/>
            <person name="Wedrychowicz H."/>
        </authorList>
    </citation>
    <scope>NUCLEOTIDE SEQUENCE [LARGE SCALE GENOMIC DNA]</scope>
    <source>
        <strain evidence="7">ACA-DC 1533</strain>
    </source>
</reference>
<dbReference type="InterPro" id="IPR050086">
    <property type="entry name" value="MetN_ABC_transporter-like"/>
</dbReference>
<dbReference type="PATRIC" id="fig|89059.3.peg.1605"/>
<dbReference type="Gene3D" id="3.40.50.300">
    <property type="entry name" value="P-loop containing nucleotide triphosphate hydrolases"/>
    <property type="match status" value="1"/>
</dbReference>
<reference evidence="6 8" key="1">
    <citation type="journal article" date="2015" name="Genome Announc.">
        <title>Expanding the biotechnology potential of lactobacilli through comparative genomics of 213 strains and associated genera.</title>
        <authorList>
            <person name="Sun Z."/>
            <person name="Harris H.M."/>
            <person name="McCann A."/>
            <person name="Guo C."/>
            <person name="Argimon S."/>
            <person name="Zhang W."/>
            <person name="Yang X."/>
            <person name="Jeffery I.B."/>
            <person name="Cooney J.C."/>
            <person name="Kagawa T.F."/>
            <person name="Liu W."/>
            <person name="Song Y."/>
            <person name="Salvetti E."/>
            <person name="Wrobel A."/>
            <person name="Rasinkangas P."/>
            <person name="Parkhill J."/>
            <person name="Rea M.C."/>
            <person name="O'Sullivan O."/>
            <person name="Ritari J."/>
            <person name="Douillard F.P."/>
            <person name="Paul Ross R."/>
            <person name="Yang R."/>
            <person name="Briner A.E."/>
            <person name="Felis G.E."/>
            <person name="de Vos W.M."/>
            <person name="Barrangou R."/>
            <person name="Klaenhammer T.R."/>
            <person name="Caufield P.W."/>
            <person name="Cui Y."/>
            <person name="Zhang H."/>
            <person name="O'Toole P.W."/>
        </authorList>
    </citation>
    <scope>NUCLEOTIDE SEQUENCE [LARGE SCALE GENOMIC DNA]</scope>
    <source>
        <strain evidence="6 8">DSM 15353</strain>
    </source>
</reference>
<dbReference type="PANTHER" id="PTHR43166">
    <property type="entry name" value="AMINO ACID IMPORT ATP-BINDING PROTEIN"/>
    <property type="match status" value="1"/>
</dbReference>
<dbReference type="STRING" id="89059.LAC1533_2234"/>
<comment type="similarity">
    <text evidence="1">Belongs to the ABC transporter superfamily.</text>
</comment>
<evidence type="ECO:0000313" key="7">
    <source>
        <dbReference type="EMBL" id="SFV41660.1"/>
    </source>
</evidence>
<dbReference type="Pfam" id="PF00005">
    <property type="entry name" value="ABC_tran"/>
    <property type="match status" value="1"/>
</dbReference>
<protein>
    <submittedName>
        <fullName evidence="7">Glutamate transport ATP-binding protein</fullName>
    </submittedName>
    <submittedName>
        <fullName evidence="6">Glutamine transport ATP-binding protein</fullName>
    </submittedName>
</protein>
<dbReference type="KEGG" id="laca:LAC1533_2234"/>
<dbReference type="Proteomes" id="UP000190935">
    <property type="component" value="Chromosome I"/>
</dbReference>
<dbReference type="InterPro" id="IPR030679">
    <property type="entry name" value="ABC_ATPase_HisP-typ"/>
</dbReference>
<dbReference type="AlphaFoldDB" id="A0A0R2K0F6"/>
<dbReference type="OrthoDB" id="9804199at2"/>
<dbReference type="PANTHER" id="PTHR43166:SF4">
    <property type="entry name" value="PHOSPHONATES IMPORT ATP-BINDING PROTEIN PHNC"/>
    <property type="match status" value="1"/>
</dbReference>
<dbReference type="InterPro" id="IPR003593">
    <property type="entry name" value="AAA+_ATPase"/>
</dbReference>
<dbReference type="CDD" id="cd03262">
    <property type="entry name" value="ABC_HisP_GlnQ"/>
    <property type="match status" value="1"/>
</dbReference>
<evidence type="ECO:0000256" key="4">
    <source>
        <dbReference type="ARBA" id="ARBA00022840"/>
    </source>
</evidence>
<dbReference type="GO" id="GO:0016887">
    <property type="term" value="F:ATP hydrolysis activity"/>
    <property type="evidence" value="ECO:0007669"/>
    <property type="project" value="InterPro"/>
</dbReference>
<keyword evidence="4 6" id="KW-0067">ATP-binding</keyword>
<dbReference type="InterPro" id="IPR017871">
    <property type="entry name" value="ABC_transporter-like_CS"/>
</dbReference>
<evidence type="ECO:0000259" key="5">
    <source>
        <dbReference type="PROSITE" id="PS50893"/>
    </source>
</evidence>
<dbReference type="EMBL" id="JQBK01000045">
    <property type="protein sequence ID" value="KRN83065.1"/>
    <property type="molecule type" value="Genomic_DNA"/>
</dbReference>
<accession>A0A0R2K0F6</accession>
<evidence type="ECO:0000256" key="2">
    <source>
        <dbReference type="ARBA" id="ARBA00022448"/>
    </source>
</evidence>
<dbReference type="InterPro" id="IPR027417">
    <property type="entry name" value="P-loop_NTPase"/>
</dbReference>
<dbReference type="PIRSF" id="PIRSF039085">
    <property type="entry name" value="ABC_ATPase_HisP"/>
    <property type="match status" value="1"/>
</dbReference>
<evidence type="ECO:0000313" key="6">
    <source>
        <dbReference type="EMBL" id="KRN83065.1"/>
    </source>
</evidence>
<dbReference type="InterPro" id="IPR003439">
    <property type="entry name" value="ABC_transporter-like_ATP-bd"/>
</dbReference>
<dbReference type="PROSITE" id="PS50893">
    <property type="entry name" value="ABC_TRANSPORTER_2"/>
    <property type="match status" value="1"/>
</dbReference>
<dbReference type="GO" id="GO:0015424">
    <property type="term" value="F:ABC-type amino acid transporter activity"/>
    <property type="evidence" value="ECO:0007669"/>
    <property type="project" value="InterPro"/>
</dbReference>
<reference evidence="9" key="2">
    <citation type="submission" date="2016-11" db="EMBL/GenBank/DDBJ databases">
        <authorList>
            <person name="Papadimitriou K."/>
        </authorList>
    </citation>
    <scope>NUCLEOTIDE SEQUENCE [LARGE SCALE GENOMIC DNA]</scope>
    <source>
        <strain evidence="9">ACA-DC 1533</strain>
    </source>
</reference>
<name>A0A0R2K0F6_9LACO</name>
<dbReference type="FunFam" id="3.40.50.300:FF:000020">
    <property type="entry name" value="Amino acid ABC transporter ATP-binding component"/>
    <property type="match status" value="1"/>
</dbReference>
<keyword evidence="3" id="KW-0547">Nucleotide-binding</keyword>
<sequence length="246" mass="27594">MAMIEFEKVNKYYDKFHALTDIDLKIYQGEVVVIVGPSGSGKSTLIKTINGLESIQSGQLIVNGIDLSDRKADLNALRRDIGMVFQHFNLYENKTVLENVMLAPRIVLKKNETENKEAAMQYLIQVGLTSKTAAKPRELSGGQKQRAAIARALAMDPKVLLFDEPTSALDPEMIDDVLNTIKEIVSSTDKTIVIVTHEMDFAREVADRVIFIDQGEIIEDDPVEKFYTDPSQPRAQKFLSKVLIHK</sequence>
<dbReference type="GeneID" id="95350325"/>
<proteinExistence type="inferred from homology"/>
<dbReference type="Proteomes" id="UP000051491">
    <property type="component" value="Unassembled WGS sequence"/>
</dbReference>
<organism evidence="6 8">
    <name type="scientific">Ligilactobacillus acidipiscis</name>
    <dbReference type="NCBI Taxonomy" id="89059"/>
    <lineage>
        <taxon>Bacteria</taxon>
        <taxon>Bacillati</taxon>
        <taxon>Bacillota</taxon>
        <taxon>Bacilli</taxon>
        <taxon>Lactobacillales</taxon>
        <taxon>Lactobacillaceae</taxon>
        <taxon>Ligilactobacillus</taxon>
    </lineage>
</organism>
<feature type="domain" description="ABC transporter" evidence="5">
    <location>
        <begin position="4"/>
        <end position="239"/>
    </location>
</feature>
<dbReference type="GO" id="GO:0005524">
    <property type="term" value="F:ATP binding"/>
    <property type="evidence" value="ECO:0007669"/>
    <property type="project" value="UniProtKB-KW"/>
</dbReference>
<evidence type="ECO:0000256" key="3">
    <source>
        <dbReference type="ARBA" id="ARBA00022741"/>
    </source>
</evidence>
<evidence type="ECO:0000313" key="8">
    <source>
        <dbReference type="Proteomes" id="UP000051491"/>
    </source>
</evidence>
<dbReference type="SUPFAM" id="SSF52540">
    <property type="entry name" value="P-loop containing nucleoside triphosphate hydrolases"/>
    <property type="match status" value="1"/>
</dbReference>
<gene>
    <name evidence="6" type="ORF">IV43_GL001498</name>
    <name evidence="7" type="ORF">LAC1533_2234</name>
</gene>